<evidence type="ECO:0000256" key="20">
    <source>
        <dbReference type="SAM" id="SignalP"/>
    </source>
</evidence>
<feature type="domain" description="Protein kinase" evidence="21">
    <location>
        <begin position="417"/>
        <end position="697"/>
    </location>
</feature>
<dbReference type="GO" id="GO:0005886">
    <property type="term" value="C:plasma membrane"/>
    <property type="evidence" value="ECO:0007669"/>
    <property type="project" value="TreeGrafter"/>
</dbReference>
<accession>A0AAN7KVE0</accession>
<evidence type="ECO:0000256" key="2">
    <source>
        <dbReference type="ARBA" id="ARBA00022527"/>
    </source>
</evidence>
<keyword evidence="14" id="KW-1015">Disulfide bond</keyword>
<feature type="chain" id="PRO_5043015754" description="Protein kinase domain-containing protein" evidence="20">
    <location>
        <begin position="27"/>
        <end position="741"/>
    </location>
</feature>
<dbReference type="InterPro" id="IPR008271">
    <property type="entry name" value="Ser/Thr_kinase_AS"/>
</dbReference>
<comment type="caution">
    <text evidence="22">The sequence shown here is derived from an EMBL/GenBank/DDBJ whole genome shotgun (WGS) entry which is preliminary data.</text>
</comment>
<keyword evidence="3" id="KW-0245">EGF-like domain</keyword>
<dbReference type="CDD" id="cd14066">
    <property type="entry name" value="STKc_IRAK"/>
    <property type="match status" value="1"/>
</dbReference>
<dbReference type="PROSITE" id="PS00108">
    <property type="entry name" value="PROTEIN_KINASE_ST"/>
    <property type="match status" value="1"/>
</dbReference>
<evidence type="ECO:0000256" key="15">
    <source>
        <dbReference type="ARBA" id="ARBA00023180"/>
    </source>
</evidence>
<dbReference type="Gene3D" id="1.10.510.10">
    <property type="entry name" value="Transferase(Phosphotransferase) domain 1"/>
    <property type="match status" value="1"/>
</dbReference>
<dbReference type="PROSITE" id="PS00010">
    <property type="entry name" value="ASX_HYDROXYL"/>
    <property type="match status" value="1"/>
</dbReference>
<evidence type="ECO:0000256" key="6">
    <source>
        <dbReference type="ARBA" id="ARBA00022692"/>
    </source>
</evidence>
<evidence type="ECO:0000256" key="5">
    <source>
        <dbReference type="ARBA" id="ARBA00022679"/>
    </source>
</evidence>
<reference evidence="22 23" key="1">
    <citation type="journal article" date="2023" name="Hortic Res">
        <title>Pangenome of water caltrop reveals structural variations and asymmetric subgenome divergence after allopolyploidization.</title>
        <authorList>
            <person name="Zhang X."/>
            <person name="Chen Y."/>
            <person name="Wang L."/>
            <person name="Yuan Y."/>
            <person name="Fang M."/>
            <person name="Shi L."/>
            <person name="Lu R."/>
            <person name="Comes H.P."/>
            <person name="Ma Y."/>
            <person name="Chen Y."/>
            <person name="Huang G."/>
            <person name="Zhou Y."/>
            <person name="Zheng Z."/>
            <person name="Qiu Y."/>
        </authorList>
    </citation>
    <scope>NUCLEOTIDE SEQUENCE [LARGE SCALE GENOMIC DNA]</scope>
    <source>
        <tissue evidence="22">Roots</tissue>
    </source>
</reference>
<evidence type="ECO:0000256" key="4">
    <source>
        <dbReference type="ARBA" id="ARBA00022553"/>
    </source>
</evidence>
<dbReference type="InterPro" id="IPR017441">
    <property type="entry name" value="Protein_kinase_ATP_BS"/>
</dbReference>
<feature type="signal peptide" evidence="20">
    <location>
        <begin position="1"/>
        <end position="26"/>
    </location>
</feature>
<dbReference type="PROSITE" id="PS01187">
    <property type="entry name" value="EGF_CA"/>
    <property type="match status" value="1"/>
</dbReference>
<dbReference type="PROSITE" id="PS00107">
    <property type="entry name" value="PROTEIN_KINASE_ATP"/>
    <property type="match status" value="1"/>
</dbReference>
<comment type="catalytic activity">
    <reaction evidence="17">
        <text>L-threonyl-[protein] + ATP = O-phospho-L-threonyl-[protein] + ADP + H(+)</text>
        <dbReference type="Rhea" id="RHEA:46608"/>
        <dbReference type="Rhea" id="RHEA-COMP:11060"/>
        <dbReference type="Rhea" id="RHEA-COMP:11605"/>
        <dbReference type="ChEBI" id="CHEBI:15378"/>
        <dbReference type="ChEBI" id="CHEBI:30013"/>
        <dbReference type="ChEBI" id="CHEBI:30616"/>
        <dbReference type="ChEBI" id="CHEBI:61977"/>
        <dbReference type="ChEBI" id="CHEBI:456216"/>
    </reaction>
</comment>
<keyword evidence="8" id="KW-0677">Repeat</keyword>
<keyword evidence="7 20" id="KW-0732">Signal</keyword>
<dbReference type="Pfam" id="PF13947">
    <property type="entry name" value="GUB_WAK_bind"/>
    <property type="match status" value="1"/>
</dbReference>
<evidence type="ECO:0000256" key="16">
    <source>
        <dbReference type="ARBA" id="ARBA00047558"/>
    </source>
</evidence>
<dbReference type="InterPro" id="IPR001881">
    <property type="entry name" value="EGF-like_Ca-bd_dom"/>
</dbReference>
<feature type="binding site" evidence="18">
    <location>
        <position position="446"/>
    </location>
    <ligand>
        <name>ATP</name>
        <dbReference type="ChEBI" id="CHEBI:30616"/>
    </ligand>
</feature>
<feature type="transmembrane region" description="Helical" evidence="19">
    <location>
        <begin position="344"/>
        <end position="366"/>
    </location>
</feature>
<dbReference type="PANTHER" id="PTHR27005:SF468">
    <property type="entry name" value="OS01G0310500 PROTEIN"/>
    <property type="match status" value="1"/>
</dbReference>
<dbReference type="GO" id="GO:0005509">
    <property type="term" value="F:calcium ion binding"/>
    <property type="evidence" value="ECO:0007669"/>
    <property type="project" value="InterPro"/>
</dbReference>
<dbReference type="PANTHER" id="PTHR27005">
    <property type="entry name" value="WALL-ASSOCIATED RECEPTOR KINASE-LIKE 21"/>
    <property type="match status" value="1"/>
</dbReference>
<dbReference type="InterPro" id="IPR045274">
    <property type="entry name" value="WAK-like"/>
</dbReference>
<evidence type="ECO:0000256" key="18">
    <source>
        <dbReference type="PROSITE-ProRule" id="PRU10141"/>
    </source>
</evidence>
<dbReference type="AlphaFoldDB" id="A0AAN7KVE0"/>
<evidence type="ECO:0000256" key="14">
    <source>
        <dbReference type="ARBA" id="ARBA00023157"/>
    </source>
</evidence>
<name>A0AAN7KVE0_9MYRT</name>
<comment type="catalytic activity">
    <reaction evidence="16">
        <text>L-seryl-[protein] + ATP = O-phospho-L-seryl-[protein] + ADP + H(+)</text>
        <dbReference type="Rhea" id="RHEA:17989"/>
        <dbReference type="Rhea" id="RHEA-COMP:9863"/>
        <dbReference type="Rhea" id="RHEA-COMP:11604"/>
        <dbReference type="ChEBI" id="CHEBI:15378"/>
        <dbReference type="ChEBI" id="CHEBI:29999"/>
        <dbReference type="ChEBI" id="CHEBI:30616"/>
        <dbReference type="ChEBI" id="CHEBI:83421"/>
        <dbReference type="ChEBI" id="CHEBI:456216"/>
    </reaction>
</comment>
<dbReference type="FunFam" id="1.10.510.10:FF:000084">
    <property type="entry name" value="Wall-associated receptor kinase 2"/>
    <property type="match status" value="1"/>
</dbReference>
<organism evidence="22 23">
    <name type="scientific">Trapa incisa</name>
    <dbReference type="NCBI Taxonomy" id="236973"/>
    <lineage>
        <taxon>Eukaryota</taxon>
        <taxon>Viridiplantae</taxon>
        <taxon>Streptophyta</taxon>
        <taxon>Embryophyta</taxon>
        <taxon>Tracheophyta</taxon>
        <taxon>Spermatophyta</taxon>
        <taxon>Magnoliopsida</taxon>
        <taxon>eudicotyledons</taxon>
        <taxon>Gunneridae</taxon>
        <taxon>Pentapetalae</taxon>
        <taxon>rosids</taxon>
        <taxon>malvids</taxon>
        <taxon>Myrtales</taxon>
        <taxon>Lythraceae</taxon>
        <taxon>Trapa</taxon>
    </lineage>
</organism>
<comment type="subcellular location">
    <subcellularLocation>
        <location evidence="1">Membrane</location>
        <topology evidence="1">Single-pass type I membrane protein</topology>
    </subcellularLocation>
</comment>
<dbReference type="FunFam" id="3.30.200.20:FF:000043">
    <property type="entry name" value="Wall-associated receptor kinase 2"/>
    <property type="match status" value="1"/>
</dbReference>
<keyword evidence="15" id="KW-0325">Glycoprotein</keyword>
<dbReference type="InterPro" id="IPR009030">
    <property type="entry name" value="Growth_fac_rcpt_cys_sf"/>
</dbReference>
<dbReference type="SUPFAM" id="SSF57184">
    <property type="entry name" value="Growth factor receptor domain"/>
    <property type="match status" value="1"/>
</dbReference>
<keyword evidence="23" id="KW-1185">Reference proteome</keyword>
<evidence type="ECO:0000313" key="22">
    <source>
        <dbReference type="EMBL" id="KAK4773274.1"/>
    </source>
</evidence>
<dbReference type="InterPro" id="IPR011009">
    <property type="entry name" value="Kinase-like_dom_sf"/>
</dbReference>
<dbReference type="SMART" id="SM00181">
    <property type="entry name" value="EGF"/>
    <property type="match status" value="2"/>
</dbReference>
<dbReference type="InterPro" id="IPR000152">
    <property type="entry name" value="EGF-type_Asp/Asn_hydroxyl_site"/>
</dbReference>
<evidence type="ECO:0000256" key="3">
    <source>
        <dbReference type="ARBA" id="ARBA00022536"/>
    </source>
</evidence>
<evidence type="ECO:0000313" key="23">
    <source>
        <dbReference type="Proteomes" id="UP001345219"/>
    </source>
</evidence>
<dbReference type="GO" id="GO:0005524">
    <property type="term" value="F:ATP binding"/>
    <property type="evidence" value="ECO:0007669"/>
    <property type="project" value="UniProtKB-UniRule"/>
</dbReference>
<proteinExistence type="predicted"/>
<dbReference type="Proteomes" id="UP001345219">
    <property type="component" value="Chromosome 22"/>
</dbReference>
<evidence type="ECO:0000256" key="1">
    <source>
        <dbReference type="ARBA" id="ARBA00004479"/>
    </source>
</evidence>
<dbReference type="InterPro" id="IPR000742">
    <property type="entry name" value="EGF"/>
</dbReference>
<sequence length="741" mass="82346">MMSISCRSTIFAILVAMAVSYSSSSSQPVTQEKCSSKCGDVTIPYPFGIEGCHLNPTFLITCNDTFSPPKPFLRKGNIEVANISLEGELRIYTHVAYNCKYHQSRGRTTDSERRQIRLSSFSFSASKNRFTAVGCDTFATITIQNGQNLSSGCMSMCDDYDSLSQGACDGFGCCQTVITKNLLNRTIDVKTFRNLESVWTFSPCSYAFMVEEASFKFSKDILMKMRPGDVVPTVVDWAVWDEKCEEAKTNLSSYACKSSNSECYEPPDINGYRCNCTKGYRGNPYIADGCQDIDECKNSADNDCEKICENTLGNYTCSCPRWFHGDGRKDGNRCVRDELLVVKITVGVSAGLVAILFIVGFLYLGVKRRNLMRLREKYFRQNGGLLLQQQLGNGDASTSSSARIFTAEELRKATGNYSESRIVGRGGYGTVYKGILPNETVVAIKKSKQVDPTQVQQFVNEVTVLSQINHRNVVKLLGCCLETEVPLLVYEFVSNGTLFDHIHGGTKMPWETRLRIAAETAGVLSYLHSAASVPIIHRDIKSMNILLDENHVAKVSDFGASRLVPADQTEMSTLVQGTLGYLDPEYMRTSTLTEKSDVYSFGVVLVELLTGKMALSFDKPEEERCLAMYFLSSLKEDRLFQMVEDSNVKSNDEAQQVKEVAMLAKRCLRMNGDERPSMKEVAMELEGIRVMAQHPWVAVELNPEETQNLLGEAVESLTYSGISTANDSMRDQLLSSMAGGR</sequence>
<protein>
    <recommendedName>
        <fullName evidence="21">Protein kinase domain-containing protein</fullName>
    </recommendedName>
</protein>
<dbReference type="GO" id="GO:0030247">
    <property type="term" value="F:polysaccharide binding"/>
    <property type="evidence" value="ECO:0007669"/>
    <property type="project" value="InterPro"/>
</dbReference>
<evidence type="ECO:0000256" key="13">
    <source>
        <dbReference type="ARBA" id="ARBA00023136"/>
    </source>
</evidence>
<keyword evidence="4" id="KW-0597">Phosphoprotein</keyword>
<dbReference type="InterPro" id="IPR018097">
    <property type="entry name" value="EGF_Ca-bd_CS"/>
</dbReference>
<dbReference type="InterPro" id="IPR025287">
    <property type="entry name" value="WAK_GUB"/>
</dbReference>
<keyword evidence="6 19" id="KW-0812">Transmembrane</keyword>
<evidence type="ECO:0000256" key="8">
    <source>
        <dbReference type="ARBA" id="ARBA00022737"/>
    </source>
</evidence>
<evidence type="ECO:0000256" key="10">
    <source>
        <dbReference type="ARBA" id="ARBA00022777"/>
    </source>
</evidence>
<dbReference type="SMART" id="SM00179">
    <property type="entry name" value="EGF_CA"/>
    <property type="match status" value="1"/>
</dbReference>
<dbReference type="SMART" id="SM00220">
    <property type="entry name" value="S_TKc"/>
    <property type="match status" value="1"/>
</dbReference>
<dbReference type="GO" id="GO:0004674">
    <property type="term" value="F:protein serine/threonine kinase activity"/>
    <property type="evidence" value="ECO:0007669"/>
    <property type="project" value="UniProtKB-KW"/>
</dbReference>
<gene>
    <name evidence="22" type="ORF">SAY87_028293</name>
</gene>
<keyword evidence="11 18" id="KW-0067">ATP-binding</keyword>
<keyword evidence="5" id="KW-0808">Transferase</keyword>
<evidence type="ECO:0000256" key="12">
    <source>
        <dbReference type="ARBA" id="ARBA00022989"/>
    </source>
</evidence>
<dbReference type="Gene3D" id="3.30.200.20">
    <property type="entry name" value="Phosphorylase Kinase, domain 1"/>
    <property type="match status" value="1"/>
</dbReference>
<evidence type="ECO:0000259" key="21">
    <source>
        <dbReference type="PROSITE" id="PS50011"/>
    </source>
</evidence>
<dbReference type="CDD" id="cd00054">
    <property type="entry name" value="EGF_CA"/>
    <property type="match status" value="1"/>
</dbReference>
<evidence type="ECO:0000256" key="7">
    <source>
        <dbReference type="ARBA" id="ARBA00022729"/>
    </source>
</evidence>
<keyword evidence="2" id="KW-0723">Serine/threonine-protein kinase</keyword>
<dbReference type="EMBL" id="JAXIOK010000004">
    <property type="protein sequence ID" value="KAK4773274.1"/>
    <property type="molecule type" value="Genomic_DNA"/>
</dbReference>
<dbReference type="PROSITE" id="PS50011">
    <property type="entry name" value="PROTEIN_KINASE_DOM"/>
    <property type="match status" value="1"/>
</dbReference>
<keyword evidence="12 19" id="KW-1133">Transmembrane helix</keyword>
<keyword evidence="10" id="KW-0418">Kinase</keyword>
<keyword evidence="13 19" id="KW-0472">Membrane</keyword>
<dbReference type="Gene3D" id="2.10.25.10">
    <property type="entry name" value="Laminin"/>
    <property type="match status" value="1"/>
</dbReference>
<dbReference type="SUPFAM" id="SSF56112">
    <property type="entry name" value="Protein kinase-like (PK-like)"/>
    <property type="match status" value="1"/>
</dbReference>
<dbReference type="Pfam" id="PF00069">
    <property type="entry name" value="Pkinase"/>
    <property type="match status" value="1"/>
</dbReference>
<dbReference type="GO" id="GO:0007166">
    <property type="term" value="P:cell surface receptor signaling pathway"/>
    <property type="evidence" value="ECO:0007669"/>
    <property type="project" value="InterPro"/>
</dbReference>
<evidence type="ECO:0000256" key="9">
    <source>
        <dbReference type="ARBA" id="ARBA00022741"/>
    </source>
</evidence>
<dbReference type="InterPro" id="IPR000719">
    <property type="entry name" value="Prot_kinase_dom"/>
</dbReference>
<keyword evidence="9 18" id="KW-0547">Nucleotide-binding</keyword>
<evidence type="ECO:0000256" key="17">
    <source>
        <dbReference type="ARBA" id="ARBA00047951"/>
    </source>
</evidence>
<evidence type="ECO:0000256" key="11">
    <source>
        <dbReference type="ARBA" id="ARBA00022840"/>
    </source>
</evidence>
<evidence type="ECO:0000256" key="19">
    <source>
        <dbReference type="SAM" id="Phobius"/>
    </source>
</evidence>